<dbReference type="InterPro" id="IPR000782">
    <property type="entry name" value="FAS1_domain"/>
</dbReference>
<dbReference type="GO" id="GO:0031012">
    <property type="term" value="C:extracellular matrix"/>
    <property type="evidence" value="ECO:0007669"/>
    <property type="project" value="TreeGrafter"/>
</dbReference>
<dbReference type="FunFam" id="2.30.180.10:FF:000032">
    <property type="entry name" value="Fasciclin domain-containing protein, putative"/>
    <property type="match status" value="2"/>
</dbReference>
<keyword evidence="1" id="KW-0732">Signal</keyword>
<dbReference type="SMART" id="SM00554">
    <property type="entry name" value="FAS1"/>
    <property type="match status" value="2"/>
</dbReference>
<dbReference type="GO" id="GO:0007155">
    <property type="term" value="P:cell adhesion"/>
    <property type="evidence" value="ECO:0007669"/>
    <property type="project" value="TreeGrafter"/>
</dbReference>
<comment type="caution">
    <text evidence="3">The sequence shown here is derived from an EMBL/GenBank/DDBJ whole genome shotgun (WGS) entry which is preliminary data.</text>
</comment>
<dbReference type="GO" id="GO:0050839">
    <property type="term" value="F:cell adhesion molecule binding"/>
    <property type="evidence" value="ECO:0007669"/>
    <property type="project" value="TreeGrafter"/>
</dbReference>
<dbReference type="SUPFAM" id="SSF82153">
    <property type="entry name" value="FAS1 domain"/>
    <property type="match status" value="2"/>
</dbReference>
<sequence>MLRVLLTLCMLCTCATGQDGRSIFQYLEDQGFSTLVELIRGAGLSQEFEDLDAIKTVFAPTNEAFKAVPDSVMVQLQTNVTLLKQVLLGHVVMDDTVLGVFIRDGLTKTSAAGTTLSFNKYNQIKTVNGAQISGDVLLANGVVQSINKVLLPIGDTISTIVAEGDAQFQDLFGFLILARLFGTLSLPGPYTVFAPTDAAFEKIDVSPLITNRTALADVLKDHVLSGTLWSAGLTDGMTLETLSGKQLTVHLASGAQVDNSNVIQTDIGATNGVIHVIDTVLTP</sequence>
<dbReference type="InterPro" id="IPR036378">
    <property type="entry name" value="FAS1_dom_sf"/>
</dbReference>
<dbReference type="Pfam" id="PF02469">
    <property type="entry name" value="Fasciclin"/>
    <property type="match status" value="2"/>
</dbReference>
<evidence type="ECO:0000256" key="1">
    <source>
        <dbReference type="SAM" id="SignalP"/>
    </source>
</evidence>
<dbReference type="PANTHER" id="PTHR10900">
    <property type="entry name" value="PERIOSTIN-RELATED"/>
    <property type="match status" value="1"/>
</dbReference>
<dbReference type="Proteomes" id="UP001374579">
    <property type="component" value="Unassembled WGS sequence"/>
</dbReference>
<keyword evidence="4" id="KW-1185">Reference proteome</keyword>
<evidence type="ECO:0000313" key="3">
    <source>
        <dbReference type="EMBL" id="KAK7097889.1"/>
    </source>
</evidence>
<reference evidence="3 4" key="1">
    <citation type="submission" date="2024-02" db="EMBL/GenBank/DDBJ databases">
        <title>Chromosome-scale genome assembly of the rough periwinkle Littorina saxatilis.</title>
        <authorList>
            <person name="De Jode A."/>
            <person name="Faria R."/>
            <person name="Formenti G."/>
            <person name="Sims Y."/>
            <person name="Smith T.P."/>
            <person name="Tracey A."/>
            <person name="Wood J.M.D."/>
            <person name="Zagrodzka Z.B."/>
            <person name="Johannesson K."/>
            <person name="Butlin R.K."/>
            <person name="Leder E.H."/>
        </authorList>
    </citation>
    <scope>NUCLEOTIDE SEQUENCE [LARGE SCALE GENOMIC DNA]</scope>
    <source>
        <strain evidence="3">Snail1</strain>
        <tissue evidence="3">Muscle</tissue>
    </source>
</reference>
<proteinExistence type="predicted"/>
<feature type="signal peptide" evidence="1">
    <location>
        <begin position="1"/>
        <end position="17"/>
    </location>
</feature>
<dbReference type="PANTHER" id="PTHR10900:SF77">
    <property type="entry name" value="FI19380P1"/>
    <property type="match status" value="1"/>
</dbReference>
<evidence type="ECO:0000313" key="4">
    <source>
        <dbReference type="Proteomes" id="UP001374579"/>
    </source>
</evidence>
<dbReference type="GO" id="GO:0030198">
    <property type="term" value="P:extracellular matrix organization"/>
    <property type="evidence" value="ECO:0007669"/>
    <property type="project" value="TreeGrafter"/>
</dbReference>
<gene>
    <name evidence="3" type="ORF">V1264_004797</name>
</gene>
<organism evidence="3 4">
    <name type="scientific">Littorina saxatilis</name>
    <dbReference type="NCBI Taxonomy" id="31220"/>
    <lineage>
        <taxon>Eukaryota</taxon>
        <taxon>Metazoa</taxon>
        <taxon>Spiralia</taxon>
        <taxon>Lophotrochozoa</taxon>
        <taxon>Mollusca</taxon>
        <taxon>Gastropoda</taxon>
        <taxon>Caenogastropoda</taxon>
        <taxon>Littorinimorpha</taxon>
        <taxon>Littorinoidea</taxon>
        <taxon>Littorinidae</taxon>
        <taxon>Littorina</taxon>
    </lineage>
</organism>
<protein>
    <recommendedName>
        <fullName evidence="2">FAS1 domain-containing protein</fullName>
    </recommendedName>
</protein>
<dbReference type="PROSITE" id="PS50213">
    <property type="entry name" value="FAS1"/>
    <property type="match status" value="2"/>
</dbReference>
<dbReference type="GO" id="GO:0005615">
    <property type="term" value="C:extracellular space"/>
    <property type="evidence" value="ECO:0007669"/>
    <property type="project" value="TreeGrafter"/>
</dbReference>
<dbReference type="InterPro" id="IPR050904">
    <property type="entry name" value="Adhesion/Biosynth-related"/>
</dbReference>
<dbReference type="EMBL" id="JBAMIC010000013">
    <property type="protein sequence ID" value="KAK7097889.1"/>
    <property type="molecule type" value="Genomic_DNA"/>
</dbReference>
<accession>A0AAN9B382</accession>
<feature type="domain" description="FAS1" evidence="2">
    <location>
        <begin position="155"/>
        <end position="281"/>
    </location>
</feature>
<dbReference type="Gene3D" id="2.30.180.10">
    <property type="entry name" value="FAS1 domain"/>
    <property type="match status" value="2"/>
</dbReference>
<evidence type="ECO:0000259" key="2">
    <source>
        <dbReference type="PROSITE" id="PS50213"/>
    </source>
</evidence>
<dbReference type="AlphaFoldDB" id="A0AAN9B382"/>
<feature type="chain" id="PRO_5043046628" description="FAS1 domain-containing protein" evidence="1">
    <location>
        <begin position="18"/>
        <end position="283"/>
    </location>
</feature>
<name>A0AAN9B382_9CAEN</name>
<feature type="domain" description="FAS1" evidence="2">
    <location>
        <begin position="19"/>
        <end position="150"/>
    </location>
</feature>